<protein>
    <recommendedName>
        <fullName evidence="4">F-box domain-containing protein</fullName>
    </recommendedName>
</protein>
<organism evidence="2 3">
    <name type="scientific">Mycena rosella</name>
    <name type="common">Pink bonnet</name>
    <name type="synonym">Agaricus rosellus</name>
    <dbReference type="NCBI Taxonomy" id="1033263"/>
    <lineage>
        <taxon>Eukaryota</taxon>
        <taxon>Fungi</taxon>
        <taxon>Dikarya</taxon>
        <taxon>Basidiomycota</taxon>
        <taxon>Agaricomycotina</taxon>
        <taxon>Agaricomycetes</taxon>
        <taxon>Agaricomycetidae</taxon>
        <taxon>Agaricales</taxon>
        <taxon>Marasmiineae</taxon>
        <taxon>Mycenaceae</taxon>
        <taxon>Mycena</taxon>
    </lineage>
</organism>
<keyword evidence="1" id="KW-0732">Signal</keyword>
<feature type="signal peptide" evidence="1">
    <location>
        <begin position="1"/>
        <end position="24"/>
    </location>
</feature>
<name>A0AAD7GUK4_MYCRO</name>
<comment type="caution">
    <text evidence="2">The sequence shown here is derived from an EMBL/GenBank/DDBJ whole genome shotgun (WGS) entry which is preliminary data.</text>
</comment>
<dbReference type="Proteomes" id="UP001221757">
    <property type="component" value="Unassembled WGS sequence"/>
</dbReference>
<accession>A0AAD7GUK4</accession>
<gene>
    <name evidence="2" type="ORF">B0H17DRAFT_919910</name>
</gene>
<sequence>MFLFFPLELVHEIIAWLLITPTSAEQAGTNPKPKWSLIASFSSASKTYRTLALEAWFRVLFLRSPQDLLFLKENLQEIRSSWTRELHCIANYHRQLDGHPWDLAGFCRLQTIRLHCSSIVVVKERLPFINIPPSVMEVDLRDLTWPSPFVFQAITATFPDLRTLRLSQRRVWCGLCHTCSTVKFVEPVPSKLVYKEGFGLPIHYARALAPMRYLHTVRITIPYTNGTSIRLNPDDPAKDMWSGECEDCVRIMYADADFLERWIARKGGTFLSNLPGKDAERLYIKPPALETVEWTFWRSEIDDDEELEEEEDLALADYDEE</sequence>
<evidence type="ECO:0008006" key="4">
    <source>
        <dbReference type="Google" id="ProtNLM"/>
    </source>
</evidence>
<reference evidence="2" key="1">
    <citation type="submission" date="2023-03" db="EMBL/GenBank/DDBJ databases">
        <title>Massive genome expansion in bonnet fungi (Mycena s.s.) driven by repeated elements and novel gene families across ecological guilds.</title>
        <authorList>
            <consortium name="Lawrence Berkeley National Laboratory"/>
            <person name="Harder C.B."/>
            <person name="Miyauchi S."/>
            <person name="Viragh M."/>
            <person name="Kuo A."/>
            <person name="Thoen E."/>
            <person name="Andreopoulos B."/>
            <person name="Lu D."/>
            <person name="Skrede I."/>
            <person name="Drula E."/>
            <person name="Henrissat B."/>
            <person name="Morin E."/>
            <person name="Kohler A."/>
            <person name="Barry K."/>
            <person name="LaButti K."/>
            <person name="Morin E."/>
            <person name="Salamov A."/>
            <person name="Lipzen A."/>
            <person name="Mereny Z."/>
            <person name="Hegedus B."/>
            <person name="Baldrian P."/>
            <person name="Stursova M."/>
            <person name="Weitz H."/>
            <person name="Taylor A."/>
            <person name="Grigoriev I.V."/>
            <person name="Nagy L.G."/>
            <person name="Martin F."/>
            <person name="Kauserud H."/>
        </authorList>
    </citation>
    <scope>NUCLEOTIDE SEQUENCE</scope>
    <source>
        <strain evidence="2">CBHHK067</strain>
    </source>
</reference>
<keyword evidence="3" id="KW-1185">Reference proteome</keyword>
<proteinExistence type="predicted"/>
<dbReference type="EMBL" id="JARKIE010000008">
    <property type="protein sequence ID" value="KAJ7705500.1"/>
    <property type="molecule type" value="Genomic_DNA"/>
</dbReference>
<evidence type="ECO:0000313" key="2">
    <source>
        <dbReference type="EMBL" id="KAJ7705500.1"/>
    </source>
</evidence>
<dbReference type="AlphaFoldDB" id="A0AAD7GUK4"/>
<evidence type="ECO:0000313" key="3">
    <source>
        <dbReference type="Proteomes" id="UP001221757"/>
    </source>
</evidence>
<feature type="chain" id="PRO_5042137539" description="F-box domain-containing protein" evidence="1">
    <location>
        <begin position="25"/>
        <end position="321"/>
    </location>
</feature>
<evidence type="ECO:0000256" key="1">
    <source>
        <dbReference type="SAM" id="SignalP"/>
    </source>
</evidence>